<dbReference type="AlphaFoldDB" id="A0AAD7HKY5"/>
<dbReference type="EMBL" id="JARKIB010000222">
    <property type="protein sequence ID" value="KAJ7722196.1"/>
    <property type="molecule type" value="Genomic_DNA"/>
</dbReference>
<dbReference type="Proteomes" id="UP001215598">
    <property type="component" value="Unassembled WGS sequence"/>
</dbReference>
<keyword evidence="2" id="KW-1133">Transmembrane helix</keyword>
<feature type="region of interest" description="Disordered" evidence="1">
    <location>
        <begin position="58"/>
        <end position="82"/>
    </location>
</feature>
<sequence>MTEKKRAQHSKQDPGFPRLHTLDFLRQVGIGIILYFVIGGGTVDLGQSFGQLTRPGNRFPANGTGSGMGKGTRSGTGKGTQSGMGGAFVRGAMGTAGRHLLLKRLALRVERPGSLDLLAGVPSGGQHNLVLLAGLR</sequence>
<feature type="transmembrane region" description="Helical" evidence="2">
    <location>
        <begin position="24"/>
        <end position="45"/>
    </location>
</feature>
<evidence type="ECO:0000256" key="2">
    <source>
        <dbReference type="SAM" id="Phobius"/>
    </source>
</evidence>
<evidence type="ECO:0000313" key="3">
    <source>
        <dbReference type="EMBL" id="KAJ7722196.1"/>
    </source>
</evidence>
<reference evidence="3" key="1">
    <citation type="submission" date="2023-03" db="EMBL/GenBank/DDBJ databases">
        <title>Massive genome expansion in bonnet fungi (Mycena s.s.) driven by repeated elements and novel gene families across ecological guilds.</title>
        <authorList>
            <consortium name="Lawrence Berkeley National Laboratory"/>
            <person name="Harder C.B."/>
            <person name="Miyauchi S."/>
            <person name="Viragh M."/>
            <person name="Kuo A."/>
            <person name="Thoen E."/>
            <person name="Andreopoulos B."/>
            <person name="Lu D."/>
            <person name="Skrede I."/>
            <person name="Drula E."/>
            <person name="Henrissat B."/>
            <person name="Morin E."/>
            <person name="Kohler A."/>
            <person name="Barry K."/>
            <person name="LaButti K."/>
            <person name="Morin E."/>
            <person name="Salamov A."/>
            <person name="Lipzen A."/>
            <person name="Mereny Z."/>
            <person name="Hegedus B."/>
            <person name="Baldrian P."/>
            <person name="Stursova M."/>
            <person name="Weitz H."/>
            <person name="Taylor A."/>
            <person name="Grigoriev I.V."/>
            <person name="Nagy L.G."/>
            <person name="Martin F."/>
            <person name="Kauserud H."/>
        </authorList>
    </citation>
    <scope>NUCLEOTIDE SEQUENCE</scope>
    <source>
        <strain evidence="3">CBHHK182m</strain>
    </source>
</reference>
<comment type="caution">
    <text evidence="3">The sequence shown here is derived from an EMBL/GenBank/DDBJ whole genome shotgun (WGS) entry which is preliminary data.</text>
</comment>
<feature type="compositionally biased region" description="Gly residues" evidence="1">
    <location>
        <begin position="64"/>
        <end position="82"/>
    </location>
</feature>
<organism evidence="3 4">
    <name type="scientific">Mycena metata</name>
    <dbReference type="NCBI Taxonomy" id="1033252"/>
    <lineage>
        <taxon>Eukaryota</taxon>
        <taxon>Fungi</taxon>
        <taxon>Dikarya</taxon>
        <taxon>Basidiomycota</taxon>
        <taxon>Agaricomycotina</taxon>
        <taxon>Agaricomycetes</taxon>
        <taxon>Agaricomycetidae</taxon>
        <taxon>Agaricales</taxon>
        <taxon>Marasmiineae</taxon>
        <taxon>Mycenaceae</taxon>
        <taxon>Mycena</taxon>
    </lineage>
</organism>
<keyword evidence="4" id="KW-1185">Reference proteome</keyword>
<evidence type="ECO:0000256" key="1">
    <source>
        <dbReference type="SAM" id="MobiDB-lite"/>
    </source>
</evidence>
<accession>A0AAD7HKY5</accession>
<keyword evidence="2" id="KW-0812">Transmembrane</keyword>
<keyword evidence="2" id="KW-0472">Membrane</keyword>
<name>A0AAD7HKY5_9AGAR</name>
<gene>
    <name evidence="3" type="ORF">B0H16DRAFT_1473483</name>
</gene>
<proteinExistence type="predicted"/>
<protein>
    <submittedName>
        <fullName evidence="3">Uncharacterized protein</fullName>
    </submittedName>
</protein>
<evidence type="ECO:0000313" key="4">
    <source>
        <dbReference type="Proteomes" id="UP001215598"/>
    </source>
</evidence>